<evidence type="ECO:0000256" key="1">
    <source>
        <dbReference type="SAM" id="SignalP"/>
    </source>
</evidence>
<accession>V4B6Q1</accession>
<reference evidence="3 4" key="1">
    <citation type="journal article" date="2013" name="Nature">
        <title>Insights into bilaterian evolution from three spiralian genomes.</title>
        <authorList>
            <person name="Simakov O."/>
            <person name="Marletaz F."/>
            <person name="Cho S.J."/>
            <person name="Edsinger-Gonzales E."/>
            <person name="Havlak P."/>
            <person name="Hellsten U."/>
            <person name="Kuo D.H."/>
            <person name="Larsson T."/>
            <person name="Lv J."/>
            <person name="Arendt D."/>
            <person name="Savage R."/>
            <person name="Osoegawa K."/>
            <person name="de Jong P."/>
            <person name="Grimwood J."/>
            <person name="Chapman J.A."/>
            <person name="Shapiro H."/>
            <person name="Aerts A."/>
            <person name="Otillar R.P."/>
            <person name="Terry A.Y."/>
            <person name="Boore J.L."/>
            <person name="Grigoriev I.V."/>
            <person name="Lindberg D.R."/>
            <person name="Seaver E.C."/>
            <person name="Weisblat D.A."/>
            <person name="Putnam N.H."/>
            <person name="Rokhsar D.S."/>
        </authorList>
    </citation>
    <scope>NUCLEOTIDE SEQUENCE [LARGE SCALE GENOMIC DNA]</scope>
</reference>
<sequence>MVKFAVLCTIFILKLAVPVHEVYAATSLDCLCLNTEYQVKGDADNFTIPTKTCVEVIDIVSGLHDDTWYHVNYTSQLGWIQLDKSVMKIVICGRKELSKHICIDVILNCHQYNRSTPNVCHKYPDWSKDNCRKFCGLCDLPCLDLIDNCNLYGPAVCKRFFHWSGKNCKNYCKLCDPDTKSTPPIRQSTQTVTSSSLQCVDKPGYDCQFFMDYGLCNDPASAKSVCPKFCKIPGCE</sequence>
<name>V4B6Q1_LOTGI</name>
<dbReference type="SMART" id="SM00254">
    <property type="entry name" value="ShKT"/>
    <property type="match status" value="3"/>
</dbReference>
<feature type="domain" description="ShKT" evidence="2">
    <location>
        <begin position="141"/>
        <end position="176"/>
    </location>
</feature>
<feature type="signal peptide" evidence="1">
    <location>
        <begin position="1"/>
        <end position="24"/>
    </location>
</feature>
<keyword evidence="4" id="KW-1185">Reference proteome</keyword>
<dbReference type="OrthoDB" id="6058054at2759"/>
<dbReference type="KEGG" id="lgi:LOTGIDRAFT_237811"/>
<keyword evidence="1" id="KW-0732">Signal</keyword>
<feature type="chain" id="PRO_5004716724" description="ShKT domain-containing protein" evidence="1">
    <location>
        <begin position="25"/>
        <end position="236"/>
    </location>
</feature>
<feature type="domain" description="ShKT" evidence="2">
    <location>
        <begin position="101"/>
        <end position="139"/>
    </location>
</feature>
<protein>
    <recommendedName>
        <fullName evidence="2">ShKT domain-containing protein</fullName>
    </recommendedName>
</protein>
<dbReference type="OMA" id="WIKEDAS"/>
<dbReference type="RefSeq" id="XP_009046124.1">
    <property type="nucleotide sequence ID" value="XM_009047876.1"/>
</dbReference>
<evidence type="ECO:0000313" key="3">
    <source>
        <dbReference type="EMBL" id="ESP03201.1"/>
    </source>
</evidence>
<dbReference type="EMBL" id="KB200084">
    <property type="protein sequence ID" value="ESP03201.1"/>
    <property type="molecule type" value="Genomic_DNA"/>
</dbReference>
<dbReference type="GeneID" id="20250562"/>
<evidence type="ECO:0000259" key="2">
    <source>
        <dbReference type="SMART" id="SM00254"/>
    </source>
</evidence>
<evidence type="ECO:0000313" key="4">
    <source>
        <dbReference type="Proteomes" id="UP000030746"/>
    </source>
</evidence>
<dbReference type="Pfam" id="PF01549">
    <property type="entry name" value="ShK"/>
    <property type="match status" value="2"/>
</dbReference>
<gene>
    <name evidence="3" type="ORF">LOTGIDRAFT_237811</name>
</gene>
<dbReference type="InterPro" id="IPR003582">
    <property type="entry name" value="ShKT_dom"/>
</dbReference>
<dbReference type="CTD" id="20250562"/>
<dbReference type="HOGENOM" id="CLU_1176595_0_0_1"/>
<dbReference type="Proteomes" id="UP000030746">
    <property type="component" value="Unassembled WGS sequence"/>
</dbReference>
<organism evidence="3 4">
    <name type="scientific">Lottia gigantea</name>
    <name type="common">Giant owl limpet</name>
    <dbReference type="NCBI Taxonomy" id="225164"/>
    <lineage>
        <taxon>Eukaryota</taxon>
        <taxon>Metazoa</taxon>
        <taxon>Spiralia</taxon>
        <taxon>Lophotrochozoa</taxon>
        <taxon>Mollusca</taxon>
        <taxon>Gastropoda</taxon>
        <taxon>Patellogastropoda</taxon>
        <taxon>Lottioidea</taxon>
        <taxon>Lottiidae</taxon>
        <taxon>Lottia</taxon>
    </lineage>
</organism>
<feature type="domain" description="ShKT" evidence="2">
    <location>
        <begin position="198"/>
        <end position="231"/>
    </location>
</feature>
<dbReference type="AlphaFoldDB" id="V4B6Q1"/>
<proteinExistence type="predicted"/>